<evidence type="ECO:0000313" key="3">
    <source>
        <dbReference type="Proteomes" id="UP000280708"/>
    </source>
</evidence>
<dbReference type="AlphaFoldDB" id="A0A3G2UMJ9"/>
<geneLocation type="plasmid" evidence="3">
    <name>pf1</name>
</geneLocation>
<evidence type="ECO:0000313" key="2">
    <source>
        <dbReference type="EMBL" id="QNG49489.1"/>
    </source>
</evidence>
<sequence length="174" mass="18390">MCIDPNAEPVAFALDTKLCHLLPTLSDAHREAIAHDLARTAIFMATAMAADMAQDAVNGLVPIPAMPRLGKPPAPAKVPPAEIVDIVTLTPAIPPIVAVMQKTTDVTVAGVSERDGYTFGIDNRTDRLIDIRHAGKRWCMTPDDEASAVVSRAIGALVAAHADIGTALTRQIAR</sequence>
<keyword evidence="1" id="KW-0614">Plasmid</keyword>
<protein>
    <submittedName>
        <fullName evidence="1">Uncharacterized protein</fullName>
    </submittedName>
</protein>
<evidence type="ECO:0000313" key="1">
    <source>
        <dbReference type="EMBL" id="AYO75794.1"/>
    </source>
</evidence>
<name>A0A3G2UMJ9_SPHYA</name>
<geneLocation type="plasmid" evidence="2 4">
    <name>unnamed1</name>
</geneLocation>
<dbReference type="EMBL" id="CP033227">
    <property type="protein sequence ID" value="AYO75794.1"/>
    <property type="molecule type" value="Genomic_DNA"/>
</dbReference>
<dbReference type="RefSeq" id="WP_037444040.1">
    <property type="nucleotide sequence ID" value="NZ_CP033227.1"/>
</dbReference>
<dbReference type="Proteomes" id="UP000515377">
    <property type="component" value="Plasmid unnamed1"/>
</dbReference>
<evidence type="ECO:0000313" key="4">
    <source>
        <dbReference type="Proteomes" id="UP000515377"/>
    </source>
</evidence>
<reference evidence="1 3" key="1">
    <citation type="submission" date="2018-10" db="EMBL/GenBank/DDBJ databases">
        <title>Characterization and genome analysis of a novel bacterium Sphingobium yanoikuyae SJTF8 capable of degrading PAHs.</title>
        <authorList>
            <person name="Yin C."/>
            <person name="Xiong W."/>
            <person name="Liang R."/>
        </authorList>
    </citation>
    <scope>NUCLEOTIDE SEQUENCE [LARGE SCALE GENOMIC DNA]</scope>
    <source>
        <strain evidence="1 3">SJTF8</strain>
        <plasmid evidence="3">pf1</plasmid>
        <plasmid evidence="1">pF1</plasmid>
    </source>
</reference>
<gene>
    <name evidence="1" type="ORF">EBF16_02150</name>
    <name evidence="2" type="ORF">H3V42_32185</name>
</gene>
<dbReference type="EMBL" id="CP060123">
    <property type="protein sequence ID" value="QNG49489.1"/>
    <property type="molecule type" value="Genomic_DNA"/>
</dbReference>
<dbReference type="Proteomes" id="UP000280708">
    <property type="component" value="Plasmid pF1"/>
</dbReference>
<geneLocation type="plasmid" evidence="1">
    <name>pF1</name>
</geneLocation>
<accession>A0A3G2UMJ9</accession>
<reference evidence="2 4" key="2">
    <citation type="submission" date="2020-07" db="EMBL/GenBank/DDBJ databases">
        <title>Whole genome sequence of Sphingobium yanoikuyae A3.</title>
        <authorList>
            <person name="Han S.-S."/>
        </authorList>
    </citation>
    <scope>NUCLEOTIDE SEQUENCE [LARGE SCALE GENOMIC DNA]</scope>
    <source>
        <strain evidence="2 4">A3</strain>
        <plasmid evidence="2 4">unnamed1</plasmid>
    </source>
</reference>
<organism evidence="1 3">
    <name type="scientific">Sphingobium yanoikuyae</name>
    <name type="common">Sphingomonas yanoikuyae</name>
    <dbReference type="NCBI Taxonomy" id="13690"/>
    <lineage>
        <taxon>Bacteria</taxon>
        <taxon>Pseudomonadati</taxon>
        <taxon>Pseudomonadota</taxon>
        <taxon>Alphaproteobacteria</taxon>
        <taxon>Sphingomonadales</taxon>
        <taxon>Sphingomonadaceae</taxon>
        <taxon>Sphingobium</taxon>
    </lineage>
</organism>
<proteinExistence type="predicted"/>